<evidence type="ECO:0000313" key="7">
    <source>
        <dbReference type="EMBL" id="HGE99653.1"/>
    </source>
</evidence>
<dbReference type="GO" id="GO:0046873">
    <property type="term" value="F:metal ion transmembrane transporter activity"/>
    <property type="evidence" value="ECO:0007669"/>
    <property type="project" value="InterPro"/>
</dbReference>
<comment type="similarity">
    <text evidence="2 6">Belongs to the GDT1 family.</text>
</comment>
<dbReference type="PANTHER" id="PTHR12608">
    <property type="entry name" value="TRANSMEMBRANE PROTEIN HTP-1 RELATED"/>
    <property type="match status" value="1"/>
</dbReference>
<gene>
    <name evidence="7" type="ORF">ENX07_06255</name>
</gene>
<dbReference type="GO" id="GO:0016020">
    <property type="term" value="C:membrane"/>
    <property type="evidence" value="ECO:0007669"/>
    <property type="project" value="UniProtKB-SubCell"/>
</dbReference>
<comment type="subcellular location">
    <subcellularLocation>
        <location evidence="1 6">Membrane</location>
        <topology evidence="1 6">Multi-pass membrane protein</topology>
    </subcellularLocation>
</comment>
<dbReference type="InterPro" id="IPR001727">
    <property type="entry name" value="GDT1-like"/>
</dbReference>
<proteinExistence type="inferred from homology"/>
<organism evidence="7">
    <name type="scientific">candidate division WOR-3 bacterium</name>
    <dbReference type="NCBI Taxonomy" id="2052148"/>
    <lineage>
        <taxon>Bacteria</taxon>
        <taxon>Bacteria division WOR-3</taxon>
    </lineage>
</organism>
<evidence type="ECO:0000256" key="4">
    <source>
        <dbReference type="ARBA" id="ARBA00022989"/>
    </source>
</evidence>
<accession>A0A7C3YT90</accession>
<keyword evidence="3 6" id="KW-0812">Transmembrane</keyword>
<dbReference type="EMBL" id="DTMQ01000040">
    <property type="protein sequence ID" value="HGE99653.1"/>
    <property type="molecule type" value="Genomic_DNA"/>
</dbReference>
<evidence type="ECO:0000256" key="5">
    <source>
        <dbReference type="ARBA" id="ARBA00023136"/>
    </source>
</evidence>
<protein>
    <recommendedName>
        <fullName evidence="6">GDT1 family protein</fullName>
    </recommendedName>
</protein>
<keyword evidence="5 6" id="KW-0472">Membrane</keyword>
<name>A0A7C3YT90_UNCW3</name>
<keyword evidence="4 6" id="KW-1133">Transmembrane helix</keyword>
<evidence type="ECO:0000256" key="2">
    <source>
        <dbReference type="ARBA" id="ARBA00009190"/>
    </source>
</evidence>
<dbReference type="PANTHER" id="PTHR12608:SF1">
    <property type="entry name" value="TRANSMEMBRANE PROTEIN 165"/>
    <property type="match status" value="1"/>
</dbReference>
<comment type="caution">
    <text evidence="7">The sequence shown here is derived from an EMBL/GenBank/DDBJ whole genome shotgun (WGS) entry which is preliminary data.</text>
</comment>
<feature type="transmembrane region" description="Helical" evidence="6">
    <location>
        <begin position="35"/>
        <end position="61"/>
    </location>
</feature>
<dbReference type="Pfam" id="PF01169">
    <property type="entry name" value="GDT1"/>
    <property type="match status" value="1"/>
</dbReference>
<dbReference type="AlphaFoldDB" id="A0A7C3YT90"/>
<reference evidence="7" key="1">
    <citation type="journal article" date="2020" name="mSystems">
        <title>Genome- and Community-Level Interaction Insights into Carbon Utilization and Element Cycling Functions of Hydrothermarchaeota in Hydrothermal Sediment.</title>
        <authorList>
            <person name="Zhou Z."/>
            <person name="Liu Y."/>
            <person name="Xu W."/>
            <person name="Pan J."/>
            <person name="Luo Z.H."/>
            <person name="Li M."/>
        </authorList>
    </citation>
    <scope>NUCLEOTIDE SEQUENCE [LARGE SCALE GENOMIC DNA]</scope>
    <source>
        <strain evidence="7">SpSt-906</strain>
    </source>
</reference>
<evidence type="ECO:0000256" key="1">
    <source>
        <dbReference type="ARBA" id="ARBA00004141"/>
    </source>
</evidence>
<comment type="caution">
    <text evidence="6">Lacks conserved residue(s) required for the propagation of feature annotation.</text>
</comment>
<sequence>MSLRGFWLIFFSLFLAELGDKTQLAVIGFTTQKSPLLVFFAASFALVLSTFLGVIFGSFVLIRLPLRIVHLIAGLLFLVVGILTFIRGLS</sequence>
<feature type="transmembrane region" description="Helical" evidence="6">
    <location>
        <begin position="68"/>
        <end position="86"/>
    </location>
</feature>
<evidence type="ECO:0000256" key="6">
    <source>
        <dbReference type="RuleBase" id="RU365102"/>
    </source>
</evidence>
<evidence type="ECO:0000256" key="3">
    <source>
        <dbReference type="ARBA" id="ARBA00022692"/>
    </source>
</evidence>